<gene>
    <name evidence="2" type="ORF">DILT_LOCUS1661</name>
</gene>
<proteinExistence type="predicted"/>
<evidence type="ECO:0000313" key="3">
    <source>
        <dbReference type="Proteomes" id="UP000281553"/>
    </source>
</evidence>
<reference evidence="2 3" key="1">
    <citation type="submission" date="2018-11" db="EMBL/GenBank/DDBJ databases">
        <authorList>
            <consortium name="Pathogen Informatics"/>
        </authorList>
    </citation>
    <scope>NUCLEOTIDE SEQUENCE [LARGE SCALE GENOMIC DNA]</scope>
</reference>
<feature type="region of interest" description="Disordered" evidence="1">
    <location>
        <begin position="29"/>
        <end position="48"/>
    </location>
</feature>
<name>A0A3P6QY94_DIBLA</name>
<evidence type="ECO:0000256" key="1">
    <source>
        <dbReference type="SAM" id="MobiDB-lite"/>
    </source>
</evidence>
<dbReference type="PANTHER" id="PTHR43763:SF6">
    <property type="entry name" value="XAA-PRO AMINOPEPTIDASE 1"/>
    <property type="match status" value="1"/>
</dbReference>
<dbReference type="InterPro" id="IPR050422">
    <property type="entry name" value="X-Pro_aminopeptidase_P"/>
</dbReference>
<dbReference type="EMBL" id="UYRU01012869">
    <property type="protein sequence ID" value="VDK48520.1"/>
    <property type="molecule type" value="Genomic_DNA"/>
</dbReference>
<dbReference type="OrthoDB" id="9995434at2759"/>
<protein>
    <submittedName>
        <fullName evidence="2">Uncharacterized protein</fullName>
    </submittedName>
</protein>
<dbReference type="AlphaFoldDB" id="A0A3P6QY94"/>
<sequence length="94" mass="9504">MAGMRQANLVDSLALCDFLAWLEDITSSAQSPAGGGAGSSDPDPCGVVADPPKVLNEATLANYLDRIRAAAEGCKGLSFSTISGIGKLASFSGQ</sequence>
<evidence type="ECO:0000313" key="2">
    <source>
        <dbReference type="EMBL" id="VDK48520.1"/>
    </source>
</evidence>
<keyword evidence="3" id="KW-1185">Reference proteome</keyword>
<dbReference type="Proteomes" id="UP000281553">
    <property type="component" value="Unassembled WGS sequence"/>
</dbReference>
<dbReference type="PANTHER" id="PTHR43763">
    <property type="entry name" value="XAA-PRO AMINOPEPTIDASE 1"/>
    <property type="match status" value="1"/>
</dbReference>
<dbReference type="Gene3D" id="3.90.230.10">
    <property type="entry name" value="Creatinase/methionine aminopeptidase superfamily"/>
    <property type="match status" value="1"/>
</dbReference>
<dbReference type="InterPro" id="IPR036005">
    <property type="entry name" value="Creatinase/aminopeptidase-like"/>
</dbReference>
<organism evidence="2 3">
    <name type="scientific">Dibothriocephalus latus</name>
    <name type="common">Fish tapeworm</name>
    <name type="synonym">Diphyllobothrium latum</name>
    <dbReference type="NCBI Taxonomy" id="60516"/>
    <lineage>
        <taxon>Eukaryota</taxon>
        <taxon>Metazoa</taxon>
        <taxon>Spiralia</taxon>
        <taxon>Lophotrochozoa</taxon>
        <taxon>Platyhelminthes</taxon>
        <taxon>Cestoda</taxon>
        <taxon>Eucestoda</taxon>
        <taxon>Diphyllobothriidea</taxon>
        <taxon>Diphyllobothriidae</taxon>
        <taxon>Dibothriocephalus</taxon>
    </lineage>
</organism>
<accession>A0A3P6QY94</accession>